<dbReference type="FunFam" id="1.20.5.170:FF:000001">
    <property type="entry name" value="Tropomyosin alpha-1 chain isoform 1"/>
    <property type="match status" value="1"/>
</dbReference>
<dbReference type="Proteomes" id="UP000275846">
    <property type="component" value="Unassembled WGS sequence"/>
</dbReference>
<dbReference type="OrthoDB" id="128924at2759"/>
<proteinExistence type="inferred from homology"/>
<dbReference type="PANTHER" id="PTHR19269">
    <property type="entry name" value="TROPOMYOSIN"/>
    <property type="match status" value="1"/>
</dbReference>
<feature type="compositionally biased region" description="Polar residues" evidence="5">
    <location>
        <begin position="195"/>
        <end position="204"/>
    </location>
</feature>
<name>A0A183SE08_SCHSO</name>
<dbReference type="Gene3D" id="1.20.5.170">
    <property type="match status" value="1"/>
</dbReference>
<feature type="region of interest" description="Disordered" evidence="5">
    <location>
        <begin position="195"/>
        <end position="232"/>
    </location>
</feature>
<organism evidence="8">
    <name type="scientific">Schistocephalus solidus</name>
    <name type="common">Tapeworm</name>
    <dbReference type="NCBI Taxonomy" id="70667"/>
    <lineage>
        <taxon>Eukaryota</taxon>
        <taxon>Metazoa</taxon>
        <taxon>Spiralia</taxon>
        <taxon>Lophotrochozoa</taxon>
        <taxon>Platyhelminthes</taxon>
        <taxon>Cestoda</taxon>
        <taxon>Eucestoda</taxon>
        <taxon>Diphyllobothriidea</taxon>
        <taxon>Diphyllobothriidae</taxon>
        <taxon>Schistocephalus</taxon>
    </lineage>
</organism>
<evidence type="ECO:0000256" key="4">
    <source>
        <dbReference type="ARBA" id="ARBA00023054"/>
    </source>
</evidence>
<dbReference type="WBParaSite" id="SSLN_0000253001-mRNA-1">
    <property type="protein sequence ID" value="SSLN_0000253001-mRNA-1"/>
    <property type="gene ID" value="SSLN_0000253001"/>
</dbReference>
<keyword evidence="3" id="KW-0677">Repeat</keyword>
<dbReference type="AlphaFoldDB" id="A0A183SE08"/>
<dbReference type="InterPro" id="IPR000533">
    <property type="entry name" value="Tropomyosin"/>
</dbReference>
<sequence>MLPGTFPDCNCSARGSFGQIAFGVCDCFFAFQPAPSFIFSSQPSLKHGRHQEEDACHEDGKGECYGEEKANEFEKKEEEMNELQSKLKNAQQEVDTVQESLQEAIVKLEETDKRATNLSEKSARCTRFADMGGPHVVDCVKAKIDALKKEQDRLEQELITKTDDIKIEIRAKEAAEAEVAAMTRRIRLLEEDFEQSSGRLTETSTKLEDASKAAEESERNRKTLETKSISDDERINQLEDQTKEAKNIAEDAERKYDEAARRLAITEVDLERAESRLESSEGKIVELEEELRIVGNNMKLLEVSEQESAQREESYEETIRDLTERLKAVSFRARSSLFGMKCCMYLAHLHRSQRMKISGRMDDKGLINTELLASKVMGSLSQRPTRENCRTYETVPASFSIAHVPNEWRVLARLAAQAESNSNNVLPVNFAVRPNKELLRPIARSLSSRTKSIGSRALMRAEAAEAASRRYEQEIQRANGEFCSFCLFTKTVSELFFAAGQGKDERMYLRLTPNHDSNIIRMPGAEELSHLYRGGVTDNSGQNRVAAALEVVRSQVPLTHYQPVKQDSACAPSLCCCKNRSPCVLLSETHCHLNPRFKSDDYYRFLDELLLEKERYRGISGELDTTFAELTAF</sequence>
<reference evidence="6 7" key="2">
    <citation type="submission" date="2018-11" db="EMBL/GenBank/DDBJ databases">
        <authorList>
            <consortium name="Pathogen Informatics"/>
        </authorList>
    </citation>
    <scope>NUCLEOTIDE SEQUENCE [LARGE SCALE GENOMIC DNA]</scope>
    <source>
        <strain evidence="6 7">NST_G2</strain>
    </source>
</reference>
<evidence type="ECO:0000256" key="3">
    <source>
        <dbReference type="ARBA" id="ARBA00022737"/>
    </source>
</evidence>
<reference evidence="8" key="1">
    <citation type="submission" date="2016-06" db="UniProtKB">
        <authorList>
            <consortium name="WormBaseParasite"/>
        </authorList>
    </citation>
    <scope>IDENTIFICATION</scope>
</reference>
<comment type="similarity">
    <text evidence="2">Belongs to the tropomyosin family.</text>
</comment>
<dbReference type="Gene3D" id="1.20.5.340">
    <property type="match status" value="1"/>
</dbReference>
<dbReference type="SUPFAM" id="SSF57997">
    <property type="entry name" value="Tropomyosin"/>
    <property type="match status" value="3"/>
</dbReference>
<dbReference type="STRING" id="70667.A0A183SE08"/>
<keyword evidence="7" id="KW-1185">Reference proteome</keyword>
<accession>A0A183SE08</accession>
<evidence type="ECO:0000313" key="7">
    <source>
        <dbReference type="Proteomes" id="UP000275846"/>
    </source>
</evidence>
<evidence type="ECO:0000256" key="1">
    <source>
        <dbReference type="ARBA" id="ARBA00002987"/>
    </source>
</evidence>
<protein>
    <submittedName>
        <fullName evidence="8">Tropomyosin</fullName>
    </submittedName>
</protein>
<evidence type="ECO:0000313" key="8">
    <source>
        <dbReference type="WBParaSite" id="SSLN_0000253001-mRNA-1"/>
    </source>
</evidence>
<gene>
    <name evidence="6" type="ORF">SSLN_LOCUS2456</name>
</gene>
<comment type="function">
    <text evidence="1">Tropomyosin, in association with the troponin complex, plays a central role in the calcium dependent regulation of muscle contraction.</text>
</comment>
<dbReference type="PRINTS" id="PR00194">
    <property type="entry name" value="TROPOMYOSIN"/>
</dbReference>
<dbReference type="Pfam" id="PF00261">
    <property type="entry name" value="Tropomyosin"/>
    <property type="match status" value="1"/>
</dbReference>
<keyword evidence="4" id="KW-0175">Coiled coil</keyword>
<feature type="compositionally biased region" description="Basic and acidic residues" evidence="5">
    <location>
        <begin position="205"/>
        <end position="232"/>
    </location>
</feature>
<evidence type="ECO:0000313" key="6">
    <source>
        <dbReference type="EMBL" id="VDL88841.1"/>
    </source>
</evidence>
<evidence type="ECO:0000256" key="2">
    <source>
        <dbReference type="ARBA" id="ARBA00009036"/>
    </source>
</evidence>
<dbReference type="EMBL" id="UYSU01032256">
    <property type="protein sequence ID" value="VDL88841.1"/>
    <property type="molecule type" value="Genomic_DNA"/>
</dbReference>
<evidence type="ECO:0000256" key="5">
    <source>
        <dbReference type="SAM" id="MobiDB-lite"/>
    </source>
</evidence>